<sequence length="155" mass="17778">MLFSAEFQDIENRFLEQKATEEKLVELKKMFSKTLYDLKTEKKQLDSRMELLRGANAGCPKRELEDELKLAKSRLEEQEKRITNARMELDKIAMLLSNADGLTQKLEQAIRKKLPGLKSDVSHNQAVTGVSASLEEILAKLENFACHEVPETRKK</sequence>
<accession>A0A8X6XST4</accession>
<gene>
    <name evidence="2" type="primary">AVEN_184878_1</name>
    <name evidence="2" type="ORF">TNIN_356441</name>
</gene>
<evidence type="ECO:0000313" key="2">
    <source>
        <dbReference type="EMBL" id="GFY58869.1"/>
    </source>
</evidence>
<keyword evidence="3" id="KW-1185">Reference proteome</keyword>
<organism evidence="2 3">
    <name type="scientific">Trichonephila inaurata madagascariensis</name>
    <dbReference type="NCBI Taxonomy" id="2747483"/>
    <lineage>
        <taxon>Eukaryota</taxon>
        <taxon>Metazoa</taxon>
        <taxon>Ecdysozoa</taxon>
        <taxon>Arthropoda</taxon>
        <taxon>Chelicerata</taxon>
        <taxon>Arachnida</taxon>
        <taxon>Araneae</taxon>
        <taxon>Araneomorphae</taxon>
        <taxon>Entelegynae</taxon>
        <taxon>Araneoidea</taxon>
        <taxon>Nephilidae</taxon>
        <taxon>Trichonephila</taxon>
        <taxon>Trichonephila inaurata</taxon>
    </lineage>
</organism>
<evidence type="ECO:0000256" key="1">
    <source>
        <dbReference type="SAM" id="Coils"/>
    </source>
</evidence>
<protein>
    <submittedName>
        <fullName evidence="2">Uncharacterized protein</fullName>
    </submittedName>
</protein>
<keyword evidence="1" id="KW-0175">Coiled coil</keyword>
<dbReference type="EMBL" id="BMAV01012301">
    <property type="protein sequence ID" value="GFY58869.1"/>
    <property type="molecule type" value="Genomic_DNA"/>
</dbReference>
<name>A0A8X6XST4_9ARAC</name>
<dbReference type="AlphaFoldDB" id="A0A8X6XST4"/>
<evidence type="ECO:0000313" key="3">
    <source>
        <dbReference type="Proteomes" id="UP000886998"/>
    </source>
</evidence>
<dbReference type="OrthoDB" id="6436186at2759"/>
<feature type="coiled-coil region" evidence="1">
    <location>
        <begin position="61"/>
        <end position="112"/>
    </location>
</feature>
<reference evidence="2" key="1">
    <citation type="submission" date="2020-08" db="EMBL/GenBank/DDBJ databases">
        <title>Multicomponent nature underlies the extraordinary mechanical properties of spider dragline silk.</title>
        <authorList>
            <person name="Kono N."/>
            <person name="Nakamura H."/>
            <person name="Mori M."/>
            <person name="Yoshida Y."/>
            <person name="Ohtoshi R."/>
            <person name="Malay A.D."/>
            <person name="Moran D.A.P."/>
            <person name="Tomita M."/>
            <person name="Numata K."/>
            <person name="Arakawa K."/>
        </authorList>
    </citation>
    <scope>NUCLEOTIDE SEQUENCE</scope>
</reference>
<proteinExistence type="predicted"/>
<comment type="caution">
    <text evidence="2">The sequence shown here is derived from an EMBL/GenBank/DDBJ whole genome shotgun (WGS) entry which is preliminary data.</text>
</comment>
<dbReference type="Proteomes" id="UP000886998">
    <property type="component" value="Unassembled WGS sequence"/>
</dbReference>